<dbReference type="AlphaFoldDB" id="A0A2T9YTR0"/>
<evidence type="ECO:0000256" key="1">
    <source>
        <dbReference type="ARBA" id="ARBA00022927"/>
    </source>
</evidence>
<keyword evidence="1" id="KW-0653">Protein transport</keyword>
<dbReference type="EMBL" id="MBFR01000048">
    <property type="protein sequence ID" value="PVU95730.1"/>
    <property type="molecule type" value="Genomic_DNA"/>
</dbReference>
<dbReference type="Pfam" id="PF25018">
    <property type="entry name" value="HEAT_IPO9_c"/>
    <property type="match status" value="1"/>
</dbReference>
<dbReference type="InterPro" id="IPR011989">
    <property type="entry name" value="ARM-like"/>
</dbReference>
<dbReference type="SUPFAM" id="SSF48371">
    <property type="entry name" value="ARM repeat"/>
    <property type="match status" value="1"/>
</dbReference>
<accession>A0A2T9YTR0</accession>
<keyword evidence="4" id="KW-1185">Reference proteome</keyword>
<dbReference type="Proteomes" id="UP000245383">
    <property type="component" value="Unassembled WGS sequence"/>
</dbReference>
<sequence length="823" mass="93231">MNIALSSDIHQDIRQTSLYILKAYIDSNWNLGCEKYSQGPVASQIVLAQYYTLSSPLLFLSFFRVNNSLEKIFFAFFPIAAPNYAKLLTIGRYDWPDEWPHMFQLLLNLIKNGIPEQVTSAMLVFKEIITRDLSSDQLHELGTIAIQIFAESVELLSILEFETIDKRVEGVKSMLSSWVQKLLEILSSKITIENVNNLVLKYSAVKALKNISISFSKHFDPYFDQTMSAIWVELQNFLQEYKIQYLNKLESNSNPQIWVSDLLLDDSTPVDLSNYISMLLEYTSVNTRHRLAKTIFTRLPQNSSNADSNILVNMISITIEYAQITRESAELWSSDIEQLVNDEEEYNSIYSVRQAAKEFAQTISEYFAEEYTNALSSAIQTAINKNSECISSKGLIYESTLYILETTSGIVTNVLSNDMNLTIQNIQTPVEVFSFGRAFLVTAIYSNLIPKDSLTELIQASIDISKVAATNNNLQELFSHQVVQAFSLMACSKFITTAPIDVVKPFFTDIVLKATSSVNHLGYEALFISLECILHVLKSEESLKEHLESTVSPLLVAAWLEFGKDPVLESLIVDLIAEMSKNQSCFISLFQRFVPAIKEIFSQVDNDKLSSAIEILSAIMQGGGRAEIPQECIFSIYPQLMDILLSSDDGNIAQSGQECVKYMIQNGLRHIVDYRNEQLNVSGLQLLFKYVENNLSLENETTSILGKPMKFSRFNNDEDSDDSWAEENFDGADLQEMPGKTQEEYGYYDNFNDLMKYGKDSETDEEEDNDIDILNSPVYNININSQIKQLVKKCVEMDSCFTDTIKPFLTTPEQKIMDSLASS</sequence>
<comment type="caution">
    <text evidence="3">The sequence shown here is derived from an EMBL/GenBank/DDBJ whole genome shotgun (WGS) entry which is preliminary data.</text>
</comment>
<feature type="domain" description="Importin-9 central HEAT repeats" evidence="2">
    <location>
        <begin position="307"/>
        <end position="511"/>
    </location>
</feature>
<evidence type="ECO:0000259" key="2">
    <source>
        <dbReference type="Pfam" id="PF25018"/>
    </source>
</evidence>
<evidence type="ECO:0000313" key="3">
    <source>
        <dbReference type="EMBL" id="PVU95730.1"/>
    </source>
</evidence>
<dbReference type="GO" id="GO:0005635">
    <property type="term" value="C:nuclear envelope"/>
    <property type="evidence" value="ECO:0007669"/>
    <property type="project" value="TreeGrafter"/>
</dbReference>
<protein>
    <recommendedName>
        <fullName evidence="2">Importin-9 central HEAT repeats domain-containing protein</fullName>
    </recommendedName>
</protein>
<dbReference type="InterPro" id="IPR056840">
    <property type="entry name" value="HEAT_IPO9_central"/>
</dbReference>
<dbReference type="STRING" id="133385.A0A2T9YTR0"/>
<dbReference type="Gene3D" id="1.25.10.10">
    <property type="entry name" value="Leucine-rich Repeat Variant"/>
    <property type="match status" value="1"/>
</dbReference>
<dbReference type="GO" id="GO:0006606">
    <property type="term" value="P:protein import into nucleus"/>
    <property type="evidence" value="ECO:0007669"/>
    <property type="project" value="TreeGrafter"/>
</dbReference>
<gene>
    <name evidence="3" type="ORF">BB561_001627</name>
</gene>
<keyword evidence="1" id="KW-0813">Transport</keyword>
<dbReference type="InterPro" id="IPR016024">
    <property type="entry name" value="ARM-type_fold"/>
</dbReference>
<dbReference type="GO" id="GO:0005829">
    <property type="term" value="C:cytosol"/>
    <property type="evidence" value="ECO:0007669"/>
    <property type="project" value="TreeGrafter"/>
</dbReference>
<organism evidence="3 4">
    <name type="scientific">Smittium simulii</name>
    <dbReference type="NCBI Taxonomy" id="133385"/>
    <lineage>
        <taxon>Eukaryota</taxon>
        <taxon>Fungi</taxon>
        <taxon>Fungi incertae sedis</taxon>
        <taxon>Zoopagomycota</taxon>
        <taxon>Kickxellomycotina</taxon>
        <taxon>Harpellomycetes</taxon>
        <taxon>Harpellales</taxon>
        <taxon>Legeriomycetaceae</taxon>
        <taxon>Smittium</taxon>
    </lineage>
</organism>
<dbReference type="OrthoDB" id="431626at2759"/>
<proteinExistence type="predicted"/>
<name>A0A2T9YTR0_9FUNG</name>
<reference evidence="3 4" key="1">
    <citation type="journal article" date="2018" name="MBio">
        <title>Comparative Genomics Reveals the Core Gene Toolbox for the Fungus-Insect Symbiosis.</title>
        <authorList>
            <person name="Wang Y."/>
            <person name="Stata M."/>
            <person name="Wang W."/>
            <person name="Stajich J.E."/>
            <person name="White M.M."/>
            <person name="Moncalvo J.M."/>
        </authorList>
    </citation>
    <scope>NUCLEOTIDE SEQUENCE [LARGE SCALE GENOMIC DNA]</scope>
    <source>
        <strain evidence="3 4">SWE-8-4</strain>
    </source>
</reference>
<evidence type="ECO:0000313" key="4">
    <source>
        <dbReference type="Proteomes" id="UP000245383"/>
    </source>
</evidence>
<dbReference type="PANTHER" id="PTHR10997:SF9">
    <property type="entry name" value="IMPORTIN-9"/>
    <property type="match status" value="1"/>
</dbReference>
<dbReference type="PANTHER" id="PTHR10997">
    <property type="entry name" value="IMPORTIN-7, 8, 11"/>
    <property type="match status" value="1"/>
</dbReference>